<keyword evidence="1" id="KW-0175">Coiled coil</keyword>
<sequence>MKKCDNLEHKYSQWILSRILHAGSSSGLQSSYKRVGRDSLQGAAGGPFRVNFDALEFARASLRMFHTQHMKINRQSEEQEEEIHFLTESLPSKRMELEMVKKYRNMEQDQFNDMKRYFNKTLTMLKADVCVIQQEIAKLKTVQQEIMRKVSQVIQEKEDEIARVRQEMIALVERNLESLANVREINTQIRQIEALKKEENLRKTQELQKQIRELEEEWLTKESMMEKKELVFKTDKVKEKRRMIYLFPI</sequence>
<evidence type="ECO:0000256" key="1">
    <source>
        <dbReference type="SAM" id="Coils"/>
    </source>
</evidence>
<reference evidence="2 3" key="1">
    <citation type="journal article" date="2023" name="Genes (Basel)">
        <title>Chromosome-Level Genome Assembly and Circadian Gene Repertoire of the Patagonia Blennie Eleginops maclovinus-The Closest Ancestral Proxy of Antarctic Cryonotothenioids.</title>
        <authorList>
            <person name="Cheng C.C."/>
            <person name="Rivera-Colon A.G."/>
            <person name="Minhas B.F."/>
            <person name="Wilson L."/>
            <person name="Rayamajhi N."/>
            <person name="Vargas-Chacoff L."/>
            <person name="Catchen J.M."/>
        </authorList>
    </citation>
    <scope>NUCLEOTIDE SEQUENCE [LARGE SCALE GENOMIC DNA]</scope>
    <source>
        <strain evidence="2">JMC-PN-2008</strain>
    </source>
</reference>
<name>A0AAN7XLR5_ELEMC</name>
<accession>A0AAN7XLR5</accession>
<gene>
    <name evidence="2" type="ORF">PBY51_000385</name>
</gene>
<dbReference type="EMBL" id="JAUZQC010000011">
    <property type="protein sequence ID" value="KAK5863347.1"/>
    <property type="molecule type" value="Genomic_DNA"/>
</dbReference>
<organism evidence="2 3">
    <name type="scientific">Eleginops maclovinus</name>
    <name type="common">Patagonian blennie</name>
    <name type="synonym">Eleginus maclovinus</name>
    <dbReference type="NCBI Taxonomy" id="56733"/>
    <lineage>
        <taxon>Eukaryota</taxon>
        <taxon>Metazoa</taxon>
        <taxon>Chordata</taxon>
        <taxon>Craniata</taxon>
        <taxon>Vertebrata</taxon>
        <taxon>Euteleostomi</taxon>
        <taxon>Actinopterygii</taxon>
        <taxon>Neopterygii</taxon>
        <taxon>Teleostei</taxon>
        <taxon>Neoteleostei</taxon>
        <taxon>Acanthomorphata</taxon>
        <taxon>Eupercaria</taxon>
        <taxon>Perciformes</taxon>
        <taxon>Notothenioidei</taxon>
        <taxon>Eleginopidae</taxon>
        <taxon>Eleginops</taxon>
    </lineage>
</organism>
<keyword evidence="3" id="KW-1185">Reference proteome</keyword>
<reference evidence="2 3" key="2">
    <citation type="journal article" date="2023" name="Mol. Biol. Evol.">
        <title>Genomics of Secondarily Temperate Adaptation in the Only Non-Antarctic Icefish.</title>
        <authorList>
            <person name="Rivera-Colon A.G."/>
            <person name="Rayamajhi N."/>
            <person name="Minhas B.F."/>
            <person name="Madrigal G."/>
            <person name="Bilyk K.T."/>
            <person name="Yoon V."/>
            <person name="Hune M."/>
            <person name="Gregory S."/>
            <person name="Cheng C.H.C."/>
            <person name="Catchen J.M."/>
        </authorList>
    </citation>
    <scope>NUCLEOTIDE SEQUENCE [LARGE SCALE GENOMIC DNA]</scope>
    <source>
        <strain evidence="2">JMC-PN-2008</strain>
    </source>
</reference>
<comment type="caution">
    <text evidence="2">The sequence shown here is derived from an EMBL/GenBank/DDBJ whole genome shotgun (WGS) entry which is preliminary data.</text>
</comment>
<evidence type="ECO:0000313" key="3">
    <source>
        <dbReference type="Proteomes" id="UP001346869"/>
    </source>
</evidence>
<evidence type="ECO:0000313" key="2">
    <source>
        <dbReference type="EMBL" id="KAK5863347.1"/>
    </source>
</evidence>
<protein>
    <submittedName>
        <fullName evidence="2">Uncharacterized protein</fullName>
    </submittedName>
</protein>
<dbReference type="AlphaFoldDB" id="A0AAN7XLR5"/>
<feature type="coiled-coil region" evidence="1">
    <location>
        <begin position="147"/>
        <end position="217"/>
    </location>
</feature>
<dbReference type="Proteomes" id="UP001346869">
    <property type="component" value="Unassembled WGS sequence"/>
</dbReference>
<proteinExistence type="predicted"/>